<evidence type="ECO:0000256" key="7">
    <source>
        <dbReference type="PROSITE-ProRule" id="PRU00042"/>
    </source>
</evidence>
<dbReference type="PANTHER" id="PTHR24388">
    <property type="entry name" value="ZINC FINGER PROTEIN"/>
    <property type="match status" value="1"/>
</dbReference>
<feature type="compositionally biased region" description="Polar residues" evidence="8">
    <location>
        <begin position="39"/>
        <end position="52"/>
    </location>
</feature>
<keyword evidence="4" id="KW-0862">Zinc</keyword>
<dbReference type="Gene3D" id="3.30.160.60">
    <property type="entry name" value="Classic Zinc Finger"/>
    <property type="match status" value="1"/>
</dbReference>
<feature type="region of interest" description="Disordered" evidence="8">
    <location>
        <begin position="1"/>
        <end position="90"/>
    </location>
</feature>
<dbReference type="InterPro" id="IPR013087">
    <property type="entry name" value="Znf_C2H2_type"/>
</dbReference>
<sequence length="959" mass="110279">MSRDSSPPPMSDDSAIGSLAGSGTSARVNNHTGGAHVNINGQSNGERSQTIANNTSNNNDNNNSTSSRSQYSNQDTENHDNNEPEGLVKPEELRLASKQMRYKNTTLLSRSIRTNLSCFDDLDTQRMDYNSDFLVNFISIGINKSPFSIQRPVSILWPDNYDKMIDELSKLDAYLINTEFKEKPIDWMLNKGLTSIPECKSCKQPMTLKYERTNVAWRCNRTQVCQNLYAPIQRPIFFKGYESVGLMKILFSIYYWSICTQCDLLYSHLKIEPKTLHGIWQSIQNVCRVALEKSYPRFRLCNNPNSDENQSNSQIKASSEIIDLISIKFNNYYIVCAKHPRSNHVRLGLYVPKVSRYSFADLTDSWFAHGAEIRVCENKFLDLMKKRTDLQVKLVTRPEMVVKDGAFHRQSAFGYLICQLSHIFKDFDSSQVSLETLKLILAEIEWRELYGTNPYDAFTKIVEHMALYRGASDCYFEPVIIDGELGSEIDIYQRDQSEFVFAEKYFYSLMQPVDSHGKVIQKYGNREDNGDVPAPIVQFRCHICTYQYESFYFSMHMVAHVEHNRKDNEQAEFLRTKQIKCKHCFKKFNKEGVVEHAQLFRADLHTIQFGCRICCLKFGDRAKYLEHMRRTHFEHEMPYRCPSCKFGSSFQRELVIHFQEEHQTEFVILCPFCLRGWTIAEPEKLDRKRMDAVSQTLYNHILEHYALADSFSCDKCCLSFLDRRKLERHKALHHNPSEIFPEKEVKLEPFIVTRAEEEFCVMALQMEFFIPNKRPNLAIDEASQAAASSAGLIHSDTDIRRAPKKPRTKNNGASTSRDNVDDSSDSSADSDDSENYQFEDCLNSIESDTIHVRASSNARRFLNNGTGAIQLHKSRGGQNDLTTEKILEFMSRLKRADCVIPNQSVILTPTGRPAKCVECSEYITVDHYVAAITCKPCHYTTHCPIAATKHKQSRHANTN</sequence>
<name>A0A6G1SI84_9ACAR</name>
<evidence type="ECO:0000256" key="3">
    <source>
        <dbReference type="ARBA" id="ARBA00022771"/>
    </source>
</evidence>
<feature type="compositionally biased region" description="Low complexity" evidence="8">
    <location>
        <begin position="53"/>
        <end position="67"/>
    </location>
</feature>
<evidence type="ECO:0000256" key="1">
    <source>
        <dbReference type="ARBA" id="ARBA00022723"/>
    </source>
</evidence>
<dbReference type="GO" id="GO:0000978">
    <property type="term" value="F:RNA polymerase II cis-regulatory region sequence-specific DNA binding"/>
    <property type="evidence" value="ECO:0007669"/>
    <property type="project" value="TreeGrafter"/>
</dbReference>
<evidence type="ECO:0000256" key="6">
    <source>
        <dbReference type="ARBA" id="ARBA00037948"/>
    </source>
</evidence>
<dbReference type="PANTHER" id="PTHR24388:SF90">
    <property type="entry name" value="C2H2-TYPE DOMAIN-CONTAINING PROTEIN"/>
    <property type="match status" value="1"/>
</dbReference>
<protein>
    <submittedName>
        <fullName evidence="10">Zinc finger protein 280C</fullName>
    </submittedName>
</protein>
<proteinExistence type="inferred from homology"/>
<evidence type="ECO:0000313" key="10">
    <source>
        <dbReference type="EMBL" id="MDE50118.1"/>
    </source>
</evidence>
<accession>A0A6G1SI84</accession>
<reference evidence="10" key="1">
    <citation type="submission" date="2018-10" db="EMBL/GenBank/DDBJ databases">
        <title>Transcriptome assembly of Aceria tosichella (Wheat curl mite) Type 2.</title>
        <authorList>
            <person name="Scully E.D."/>
            <person name="Geib S.M."/>
            <person name="Palmer N.A."/>
            <person name="Gupta A.K."/>
            <person name="Sarath G."/>
            <person name="Tatineni S."/>
        </authorList>
    </citation>
    <scope>NUCLEOTIDE SEQUENCE</scope>
    <source>
        <strain evidence="10">LincolnNE</strain>
    </source>
</reference>
<evidence type="ECO:0000256" key="4">
    <source>
        <dbReference type="ARBA" id="ARBA00022833"/>
    </source>
</evidence>
<evidence type="ECO:0000256" key="5">
    <source>
        <dbReference type="ARBA" id="ARBA00023242"/>
    </source>
</evidence>
<feature type="compositionally biased region" description="Polar residues" evidence="8">
    <location>
        <begin position="21"/>
        <end position="32"/>
    </location>
</feature>
<dbReference type="EMBL" id="GGYP01005347">
    <property type="protein sequence ID" value="MDE50118.1"/>
    <property type="molecule type" value="Transcribed_RNA"/>
</dbReference>
<feature type="region of interest" description="Disordered" evidence="8">
    <location>
        <begin position="790"/>
        <end position="835"/>
    </location>
</feature>
<dbReference type="PROSITE" id="PS50157">
    <property type="entry name" value="ZINC_FINGER_C2H2_2"/>
    <property type="match status" value="1"/>
</dbReference>
<evidence type="ECO:0000256" key="8">
    <source>
        <dbReference type="SAM" id="MobiDB-lite"/>
    </source>
</evidence>
<comment type="similarity">
    <text evidence="6">Belongs to the snail C2H2-type zinc-finger protein family.</text>
</comment>
<feature type="compositionally biased region" description="Pro residues" evidence="8">
    <location>
        <begin position="1"/>
        <end position="10"/>
    </location>
</feature>
<dbReference type="SMART" id="SM00355">
    <property type="entry name" value="ZnF_C2H2"/>
    <property type="match status" value="5"/>
</dbReference>
<feature type="domain" description="C2H2-type" evidence="9">
    <location>
        <begin position="711"/>
        <end position="738"/>
    </location>
</feature>
<dbReference type="Pfam" id="PF25429">
    <property type="entry name" value="zf-POGZ"/>
    <property type="match status" value="1"/>
</dbReference>
<feature type="compositionally biased region" description="Basic and acidic residues" evidence="8">
    <location>
        <begin position="76"/>
        <end position="90"/>
    </location>
</feature>
<keyword evidence="2" id="KW-0677">Repeat</keyword>
<evidence type="ECO:0000256" key="2">
    <source>
        <dbReference type="ARBA" id="ARBA00022737"/>
    </source>
</evidence>
<dbReference type="AlphaFoldDB" id="A0A6G1SI84"/>
<dbReference type="InterPro" id="IPR057618">
    <property type="entry name" value="Znf_POGZ/Z280C-D-like"/>
</dbReference>
<keyword evidence="3 7" id="KW-0863">Zinc-finger</keyword>
<evidence type="ECO:0000259" key="9">
    <source>
        <dbReference type="PROSITE" id="PS50157"/>
    </source>
</evidence>
<dbReference type="GO" id="GO:0008270">
    <property type="term" value="F:zinc ion binding"/>
    <property type="evidence" value="ECO:0007669"/>
    <property type="project" value="UniProtKB-KW"/>
</dbReference>
<dbReference type="PROSITE" id="PS00028">
    <property type="entry name" value="ZINC_FINGER_C2H2_1"/>
    <property type="match status" value="2"/>
</dbReference>
<gene>
    <name evidence="10" type="primary">Znf280c</name>
    <name evidence="10" type="ORF">g.10420</name>
</gene>
<keyword evidence="1" id="KW-0479">Metal-binding</keyword>
<feature type="compositionally biased region" description="Acidic residues" evidence="8">
    <location>
        <begin position="821"/>
        <end position="834"/>
    </location>
</feature>
<dbReference type="GO" id="GO:0000981">
    <property type="term" value="F:DNA-binding transcription factor activity, RNA polymerase II-specific"/>
    <property type="evidence" value="ECO:0007669"/>
    <property type="project" value="TreeGrafter"/>
</dbReference>
<keyword evidence="5" id="KW-0539">Nucleus</keyword>
<dbReference type="InterPro" id="IPR050527">
    <property type="entry name" value="Snail/Krueppel_Znf"/>
</dbReference>
<organism evidence="10">
    <name type="scientific">Aceria tosichella</name>
    <name type="common">wheat curl mite</name>
    <dbReference type="NCBI Taxonomy" id="561515"/>
    <lineage>
        <taxon>Eukaryota</taxon>
        <taxon>Metazoa</taxon>
        <taxon>Ecdysozoa</taxon>
        <taxon>Arthropoda</taxon>
        <taxon>Chelicerata</taxon>
        <taxon>Arachnida</taxon>
        <taxon>Acari</taxon>
        <taxon>Acariformes</taxon>
        <taxon>Trombidiformes</taxon>
        <taxon>Prostigmata</taxon>
        <taxon>Eupodina</taxon>
        <taxon>Eriophyoidea</taxon>
        <taxon>Eriophyidae</taxon>
        <taxon>Eriophyinae</taxon>
        <taxon>Aceriini</taxon>
        <taxon>Aceria</taxon>
    </lineage>
</organism>